<comment type="caution">
    <text evidence="2">The sequence shown here is derived from an EMBL/GenBank/DDBJ whole genome shotgun (WGS) entry which is preliminary data.</text>
</comment>
<reference evidence="2" key="1">
    <citation type="submission" date="2022-07" db="EMBL/GenBank/DDBJ databases">
        <title>Genome Sequence of Citrobacter portucalensis from Edible Snails.</title>
        <authorList>
            <person name="Okafor A.C."/>
            <person name="Ogbo F.C."/>
            <person name="Ruppitsch W."/>
            <person name="Allerberger F."/>
        </authorList>
    </citation>
    <scope>NUCLEOTIDE SEQUENCE</scope>
    <source>
        <strain evidence="2">Igbk 7</strain>
    </source>
</reference>
<evidence type="ECO:0000313" key="3">
    <source>
        <dbReference type="Proteomes" id="UP001207430"/>
    </source>
</evidence>
<feature type="non-terminal residue" evidence="2">
    <location>
        <position position="1"/>
    </location>
</feature>
<dbReference type="RefSeq" id="WP_267449432.1">
    <property type="nucleotide sequence ID" value="NZ_JANDBG010000023.1"/>
</dbReference>
<sequence>IASAAHRLNTSVLEGMNNKIKVIKRMAYGYRDNDYFFLKIKAVFPGKMR</sequence>
<evidence type="ECO:0000259" key="1">
    <source>
        <dbReference type="Pfam" id="PF01610"/>
    </source>
</evidence>
<name>A0AAW5WDS8_9ENTR</name>
<accession>A0AAW5WDS8</accession>
<evidence type="ECO:0000313" key="2">
    <source>
        <dbReference type="EMBL" id="MCX9003950.1"/>
    </source>
</evidence>
<proteinExistence type="predicted"/>
<feature type="domain" description="Transposase IS204/IS1001/IS1096/IS1165 DDE" evidence="1">
    <location>
        <begin position="3"/>
        <end position="40"/>
    </location>
</feature>
<dbReference type="Proteomes" id="UP001207430">
    <property type="component" value="Unassembled WGS sequence"/>
</dbReference>
<dbReference type="Pfam" id="PF01610">
    <property type="entry name" value="DDE_Tnp_ISL3"/>
    <property type="match status" value="1"/>
</dbReference>
<protein>
    <submittedName>
        <fullName evidence="2">Transposase</fullName>
    </submittedName>
</protein>
<organism evidence="2 3">
    <name type="scientific">Citrobacter portucalensis</name>
    <dbReference type="NCBI Taxonomy" id="1639133"/>
    <lineage>
        <taxon>Bacteria</taxon>
        <taxon>Pseudomonadati</taxon>
        <taxon>Pseudomonadota</taxon>
        <taxon>Gammaproteobacteria</taxon>
        <taxon>Enterobacterales</taxon>
        <taxon>Enterobacteriaceae</taxon>
        <taxon>Citrobacter</taxon>
        <taxon>Citrobacter freundii complex</taxon>
    </lineage>
</organism>
<dbReference type="InterPro" id="IPR002560">
    <property type="entry name" value="Transposase_DDE"/>
</dbReference>
<gene>
    <name evidence="2" type="ORF">NLN86_20200</name>
</gene>
<dbReference type="EMBL" id="JANDBG010000023">
    <property type="protein sequence ID" value="MCX9003950.1"/>
    <property type="molecule type" value="Genomic_DNA"/>
</dbReference>
<dbReference type="AlphaFoldDB" id="A0AAW5WDS8"/>